<evidence type="ECO:0000313" key="3">
    <source>
        <dbReference type="Proteomes" id="UP000018144"/>
    </source>
</evidence>
<keyword evidence="1" id="KW-0472">Membrane</keyword>
<evidence type="ECO:0000313" key="2">
    <source>
        <dbReference type="EMBL" id="CCX09689.1"/>
    </source>
</evidence>
<evidence type="ECO:0000256" key="1">
    <source>
        <dbReference type="SAM" id="Phobius"/>
    </source>
</evidence>
<feature type="transmembrane region" description="Helical" evidence="1">
    <location>
        <begin position="36"/>
        <end position="53"/>
    </location>
</feature>
<gene>
    <name evidence="2" type="ORF">PCON_09282</name>
</gene>
<proteinExistence type="predicted"/>
<organism evidence="2 3">
    <name type="scientific">Pyronema omphalodes (strain CBS 100304)</name>
    <name type="common">Pyronema confluens</name>
    <dbReference type="NCBI Taxonomy" id="1076935"/>
    <lineage>
        <taxon>Eukaryota</taxon>
        <taxon>Fungi</taxon>
        <taxon>Dikarya</taxon>
        <taxon>Ascomycota</taxon>
        <taxon>Pezizomycotina</taxon>
        <taxon>Pezizomycetes</taxon>
        <taxon>Pezizales</taxon>
        <taxon>Pyronemataceae</taxon>
        <taxon>Pyronema</taxon>
    </lineage>
</organism>
<dbReference type="EMBL" id="HF935487">
    <property type="protein sequence ID" value="CCX09689.1"/>
    <property type="molecule type" value="Genomic_DNA"/>
</dbReference>
<name>U4LEI7_PYROM</name>
<accession>U4LEI7</accession>
<feature type="transmembrane region" description="Helical" evidence="1">
    <location>
        <begin position="65"/>
        <end position="84"/>
    </location>
</feature>
<reference evidence="2 3" key="1">
    <citation type="journal article" date="2013" name="PLoS Genet.">
        <title>The genome and development-dependent transcriptomes of Pyronema confluens: a window into fungal evolution.</title>
        <authorList>
            <person name="Traeger S."/>
            <person name="Altegoer F."/>
            <person name="Freitag M."/>
            <person name="Gabaldon T."/>
            <person name="Kempken F."/>
            <person name="Kumar A."/>
            <person name="Marcet-Houben M."/>
            <person name="Poggeler S."/>
            <person name="Stajich J.E."/>
            <person name="Nowrousian M."/>
        </authorList>
    </citation>
    <scope>NUCLEOTIDE SEQUENCE [LARGE SCALE GENOMIC DNA]</scope>
    <source>
        <strain evidence="3">CBS 100304</strain>
        <tissue evidence="2">Vegetative mycelium</tissue>
    </source>
</reference>
<keyword evidence="1" id="KW-0812">Transmembrane</keyword>
<dbReference type="AlphaFoldDB" id="U4LEI7"/>
<sequence>MVDWSIRRMDGWLLKQMLERDEEGPCDMQLVSGWMLNLRMVDFVGVLVGAFWYDFLGDERGLELLWIRGSGLCVVSATISFGVLRE</sequence>
<dbReference type="Proteomes" id="UP000018144">
    <property type="component" value="Unassembled WGS sequence"/>
</dbReference>
<keyword evidence="1" id="KW-1133">Transmembrane helix</keyword>
<keyword evidence="3" id="KW-1185">Reference proteome</keyword>
<protein>
    <submittedName>
        <fullName evidence="2">Uncharacterized protein</fullName>
    </submittedName>
</protein>